<sequence length="66" mass="7391">MFFPRHVIPFAHYKVAHDAANLLPEHIAIREDGIDRSSEVTQTIGAFVVLTREVSETCSCIRIANP</sequence>
<reference evidence="1 2" key="1">
    <citation type="submission" date="2019-06" db="EMBL/GenBank/DDBJ databases">
        <title>Genomic Encyclopedia of Type Strains, Phase IV (KMG-V): Genome sequencing to study the core and pangenomes of soil and plant-associated prokaryotes.</title>
        <authorList>
            <person name="Whitman W."/>
        </authorList>
    </citation>
    <scope>NUCLEOTIDE SEQUENCE [LARGE SCALE GENOMIC DNA]</scope>
    <source>
        <strain evidence="1 2">BR 10355</strain>
    </source>
</reference>
<accession>A0A560LC30</accession>
<keyword evidence="2" id="KW-1185">Reference proteome</keyword>
<dbReference type="AlphaFoldDB" id="A0A560LC30"/>
<dbReference type="Proteomes" id="UP000321304">
    <property type="component" value="Unassembled WGS sequence"/>
</dbReference>
<name>A0A560LC30_9BRAD</name>
<proteinExistence type="predicted"/>
<comment type="caution">
    <text evidence="1">The sequence shown here is derived from an EMBL/GenBank/DDBJ whole genome shotgun (WGS) entry which is preliminary data.</text>
</comment>
<evidence type="ECO:0000313" key="1">
    <source>
        <dbReference type="EMBL" id="TWB93136.1"/>
    </source>
</evidence>
<protein>
    <submittedName>
        <fullName evidence="1">Uncharacterized protein</fullName>
    </submittedName>
</protein>
<organism evidence="1 2">
    <name type="scientific">Bradyrhizobium macuxiense</name>
    <dbReference type="NCBI Taxonomy" id="1755647"/>
    <lineage>
        <taxon>Bacteria</taxon>
        <taxon>Pseudomonadati</taxon>
        <taxon>Pseudomonadota</taxon>
        <taxon>Alphaproteobacteria</taxon>
        <taxon>Hyphomicrobiales</taxon>
        <taxon>Nitrobacteraceae</taxon>
        <taxon>Bradyrhizobium</taxon>
    </lineage>
</organism>
<evidence type="ECO:0000313" key="2">
    <source>
        <dbReference type="Proteomes" id="UP000321304"/>
    </source>
</evidence>
<dbReference type="EMBL" id="VITY01000011">
    <property type="protein sequence ID" value="TWB93136.1"/>
    <property type="molecule type" value="Genomic_DNA"/>
</dbReference>
<gene>
    <name evidence="1" type="ORF">FBZ93_111175</name>
</gene>